<dbReference type="PANTHER" id="PTHR46035">
    <property type="entry name" value="TETRATRICOPEPTIDE REPEAT PROTEIN 4"/>
    <property type="match status" value="1"/>
</dbReference>
<reference evidence="1 2" key="1">
    <citation type="submission" date="2018-02" db="EMBL/GenBank/DDBJ databases">
        <title>Genome sequence of the basidiomycete white-rot fungus Phlebia centrifuga.</title>
        <authorList>
            <person name="Granchi Z."/>
            <person name="Peng M."/>
            <person name="de Vries R.P."/>
            <person name="Hilden K."/>
            <person name="Makela M.R."/>
            <person name="Grigoriev I."/>
            <person name="Riley R."/>
        </authorList>
    </citation>
    <scope>NUCLEOTIDE SEQUENCE [LARGE SCALE GENOMIC DNA]</scope>
    <source>
        <strain evidence="1 2">FBCC195</strain>
    </source>
</reference>
<evidence type="ECO:0000313" key="1">
    <source>
        <dbReference type="EMBL" id="PSS37338.1"/>
    </source>
</evidence>
<dbReference type="OrthoDB" id="1724687at2759"/>
<dbReference type="InterPro" id="IPR011990">
    <property type="entry name" value="TPR-like_helical_dom_sf"/>
</dbReference>
<sequence length="118" mass="13040">MTFPLPDNTSLDEKLAAFDSVPLFMKSLPEEGLSDPVVSALQSLAYEGTPDEIAQNFKEQGNEYFKGKRYREALGFYAQGIDAKPTDPVLREALLCNRAACNLELSEISPQPDPSTLR</sequence>
<dbReference type="Proteomes" id="UP000186601">
    <property type="component" value="Unassembled WGS sequence"/>
</dbReference>
<name>A0A2R6S4Y2_9APHY</name>
<dbReference type="GO" id="GO:0005829">
    <property type="term" value="C:cytosol"/>
    <property type="evidence" value="ECO:0007669"/>
    <property type="project" value="TreeGrafter"/>
</dbReference>
<comment type="caution">
    <text evidence="1">The sequence shown here is derived from an EMBL/GenBank/DDBJ whole genome shotgun (WGS) entry which is preliminary data.</text>
</comment>
<dbReference type="AlphaFoldDB" id="A0A2R6S4Y2"/>
<proteinExistence type="predicted"/>
<dbReference type="InterPro" id="IPR019734">
    <property type="entry name" value="TPR_rpt"/>
</dbReference>
<dbReference type="EMBL" id="MLYV02000057">
    <property type="protein sequence ID" value="PSS37338.1"/>
    <property type="molecule type" value="Genomic_DNA"/>
</dbReference>
<gene>
    <name evidence="1" type="ORF">PHLCEN_2v815</name>
</gene>
<dbReference type="PANTHER" id="PTHR46035:SF1">
    <property type="entry name" value="TETRATRICOPEPTIDE REPEAT PROTEIN 4"/>
    <property type="match status" value="1"/>
</dbReference>
<protein>
    <submittedName>
        <fullName evidence="1">Uncharacterized protein</fullName>
    </submittedName>
</protein>
<dbReference type="STRING" id="98765.A0A2R6S4Y2"/>
<dbReference type="GO" id="GO:0006457">
    <property type="term" value="P:protein folding"/>
    <property type="evidence" value="ECO:0007669"/>
    <property type="project" value="TreeGrafter"/>
</dbReference>
<organism evidence="1 2">
    <name type="scientific">Hermanssonia centrifuga</name>
    <dbReference type="NCBI Taxonomy" id="98765"/>
    <lineage>
        <taxon>Eukaryota</taxon>
        <taxon>Fungi</taxon>
        <taxon>Dikarya</taxon>
        <taxon>Basidiomycota</taxon>
        <taxon>Agaricomycotina</taxon>
        <taxon>Agaricomycetes</taxon>
        <taxon>Polyporales</taxon>
        <taxon>Meruliaceae</taxon>
        <taxon>Hermanssonia</taxon>
    </lineage>
</organism>
<keyword evidence="2" id="KW-1185">Reference proteome</keyword>
<accession>A0A2R6S4Y2</accession>
<evidence type="ECO:0000313" key="2">
    <source>
        <dbReference type="Proteomes" id="UP000186601"/>
    </source>
</evidence>
<dbReference type="SUPFAM" id="SSF48452">
    <property type="entry name" value="TPR-like"/>
    <property type="match status" value="1"/>
</dbReference>
<dbReference type="GO" id="GO:0030544">
    <property type="term" value="F:Hsp70 protein binding"/>
    <property type="evidence" value="ECO:0007669"/>
    <property type="project" value="TreeGrafter"/>
</dbReference>
<dbReference type="GO" id="GO:0051879">
    <property type="term" value="F:Hsp90 protein binding"/>
    <property type="evidence" value="ECO:0007669"/>
    <property type="project" value="TreeGrafter"/>
</dbReference>
<dbReference type="PROSITE" id="PS50005">
    <property type="entry name" value="TPR"/>
    <property type="match status" value="1"/>
</dbReference>
<dbReference type="GO" id="GO:0005634">
    <property type="term" value="C:nucleus"/>
    <property type="evidence" value="ECO:0007669"/>
    <property type="project" value="TreeGrafter"/>
</dbReference>
<dbReference type="Gene3D" id="1.25.40.10">
    <property type="entry name" value="Tetratricopeptide repeat domain"/>
    <property type="match status" value="1"/>
</dbReference>